<organism evidence="1 2">
    <name type="scientific">Ajellomyces dermatitidis (strain ER-3 / ATCC MYA-2586)</name>
    <name type="common">Blastomyces dermatitidis</name>
    <dbReference type="NCBI Taxonomy" id="559297"/>
    <lineage>
        <taxon>Eukaryota</taxon>
        <taxon>Fungi</taxon>
        <taxon>Dikarya</taxon>
        <taxon>Ascomycota</taxon>
        <taxon>Pezizomycotina</taxon>
        <taxon>Eurotiomycetes</taxon>
        <taxon>Eurotiomycetidae</taxon>
        <taxon>Onygenales</taxon>
        <taxon>Ajellomycetaceae</taxon>
        <taxon>Blastomyces</taxon>
    </lineage>
</organism>
<reference evidence="2" key="1">
    <citation type="journal article" date="2015" name="PLoS Genet.">
        <title>The dynamic genome and transcriptome of the human fungal pathogen Blastomyces and close relative Emmonsia.</title>
        <authorList>
            <person name="Munoz J.F."/>
            <person name="Gauthier G.M."/>
            <person name="Desjardins C.A."/>
            <person name="Gallo J.E."/>
            <person name="Holder J."/>
            <person name="Sullivan T.D."/>
            <person name="Marty A.J."/>
            <person name="Carmen J.C."/>
            <person name="Chen Z."/>
            <person name="Ding L."/>
            <person name="Gujja S."/>
            <person name="Magrini V."/>
            <person name="Misas E."/>
            <person name="Mitreva M."/>
            <person name="Priest M."/>
            <person name="Saif S."/>
            <person name="Whiston E.A."/>
            <person name="Young S."/>
            <person name="Zeng Q."/>
            <person name="Goldman W.E."/>
            <person name="Mardis E.R."/>
            <person name="Taylor J.W."/>
            <person name="McEwen J.G."/>
            <person name="Clay O.K."/>
            <person name="Klein B.S."/>
            <person name="Cuomo C.A."/>
        </authorList>
    </citation>
    <scope>NUCLEOTIDE SEQUENCE [LARGE SCALE GENOMIC DNA]</scope>
    <source>
        <strain evidence="2">ER-3 / ATCC MYA-2586</strain>
    </source>
</reference>
<name>A0ABX2VU05_AJEDR</name>
<dbReference type="RefSeq" id="XP_045280396.1">
    <property type="nucleotide sequence ID" value="XM_045425924.1"/>
</dbReference>
<accession>A0ABX2VU05</accession>
<proteinExistence type="predicted"/>
<sequence>MELWRELGPVETEPWNKTWMMMFAKRLDKGMQDKLIEQGSKPLALKKLMTLIHHLQITVRATDLQRADH</sequence>
<dbReference type="EMBL" id="EQ999975">
    <property type="protein sequence ID" value="OAT00669.1"/>
    <property type="molecule type" value="Genomic_DNA"/>
</dbReference>
<evidence type="ECO:0000313" key="2">
    <source>
        <dbReference type="Proteomes" id="UP000002039"/>
    </source>
</evidence>
<gene>
    <name evidence="1" type="ORF">BDCG_16730</name>
</gene>
<dbReference type="GeneID" id="69031622"/>
<dbReference type="Proteomes" id="UP000002039">
    <property type="component" value="Unassembled WGS sequence"/>
</dbReference>
<evidence type="ECO:0000313" key="1">
    <source>
        <dbReference type="EMBL" id="OAT00669.1"/>
    </source>
</evidence>
<keyword evidence="2" id="KW-1185">Reference proteome</keyword>
<protein>
    <submittedName>
        <fullName evidence="1">Uncharacterized protein</fullName>
    </submittedName>
</protein>